<sequence>MFDHLGLVFRDLRGAGVFYRAALAPLGITLMEDHTQADGTGWLVFSTGKRESPFFVVAAGRPSFWGDGHEAGRSPAHLAFQAPSRAAVDAFHAAGLAAGARNNGDPGVRRGRYYCAFLIDPDGNNIEAGVYADA</sequence>
<dbReference type="Proteomes" id="UP000196655">
    <property type="component" value="Unassembled WGS sequence"/>
</dbReference>
<dbReference type="InterPro" id="IPR029068">
    <property type="entry name" value="Glyas_Bleomycin-R_OHBP_Dase"/>
</dbReference>
<evidence type="ECO:0000259" key="1">
    <source>
        <dbReference type="PROSITE" id="PS51819"/>
    </source>
</evidence>
<dbReference type="SUPFAM" id="SSF54593">
    <property type="entry name" value="Glyoxalase/Bleomycin resistance protein/Dihydroxybiphenyl dioxygenase"/>
    <property type="match status" value="1"/>
</dbReference>
<keyword evidence="3" id="KW-1185">Reference proteome</keyword>
<dbReference type="CDD" id="cd07262">
    <property type="entry name" value="VOC_like"/>
    <property type="match status" value="1"/>
</dbReference>
<protein>
    <recommendedName>
        <fullName evidence="1">VOC domain-containing protein</fullName>
    </recommendedName>
</protein>
<dbReference type="PROSITE" id="PS51819">
    <property type="entry name" value="VOC"/>
    <property type="match status" value="1"/>
</dbReference>
<organism evidence="2 3">
    <name type="scientific">Inquilinus limosus</name>
    <dbReference type="NCBI Taxonomy" id="171674"/>
    <lineage>
        <taxon>Bacteria</taxon>
        <taxon>Pseudomonadati</taxon>
        <taxon>Pseudomonadota</taxon>
        <taxon>Alphaproteobacteria</taxon>
        <taxon>Rhodospirillales</taxon>
        <taxon>Rhodospirillaceae</taxon>
        <taxon>Inquilinus</taxon>
    </lineage>
</organism>
<dbReference type="PANTHER" id="PTHR35006:SF2">
    <property type="entry name" value="GLYOXALASE FAMILY PROTEIN (AFU_ORTHOLOGUE AFUA_5G14830)"/>
    <property type="match status" value="1"/>
</dbReference>
<dbReference type="PANTHER" id="PTHR35006">
    <property type="entry name" value="GLYOXALASE FAMILY PROTEIN (AFU_ORTHOLOGUE AFUA_5G14830)"/>
    <property type="match status" value="1"/>
</dbReference>
<evidence type="ECO:0000313" key="2">
    <source>
        <dbReference type="EMBL" id="OWJ67078.1"/>
    </source>
</evidence>
<name>A0A211ZP65_9PROT</name>
<dbReference type="InterPro" id="IPR004360">
    <property type="entry name" value="Glyas_Fos-R_dOase_dom"/>
</dbReference>
<evidence type="ECO:0000313" key="3">
    <source>
        <dbReference type="Proteomes" id="UP000196655"/>
    </source>
</evidence>
<gene>
    <name evidence="2" type="ORF">BWR60_11100</name>
</gene>
<reference evidence="3" key="1">
    <citation type="submission" date="2017-05" db="EMBL/GenBank/DDBJ databases">
        <authorList>
            <person name="Macchi M."/>
            <person name="Festa S."/>
            <person name="Coppotelli B.M."/>
            <person name="Morelli I.S."/>
        </authorList>
    </citation>
    <scope>NUCLEOTIDE SEQUENCE [LARGE SCALE GENOMIC DNA]</scope>
    <source>
        <strain evidence="3">I</strain>
    </source>
</reference>
<comment type="caution">
    <text evidence="2">The sequence shown here is derived from an EMBL/GenBank/DDBJ whole genome shotgun (WGS) entry which is preliminary data.</text>
</comment>
<dbReference type="InterPro" id="IPR037523">
    <property type="entry name" value="VOC_core"/>
</dbReference>
<proteinExistence type="predicted"/>
<dbReference type="Gene3D" id="3.10.180.10">
    <property type="entry name" value="2,3-Dihydroxybiphenyl 1,2-Dioxygenase, domain 1"/>
    <property type="match status" value="1"/>
</dbReference>
<accession>A0A211ZP65</accession>
<dbReference type="AlphaFoldDB" id="A0A211ZP65"/>
<dbReference type="EMBL" id="NHON01000016">
    <property type="protein sequence ID" value="OWJ67078.1"/>
    <property type="molecule type" value="Genomic_DNA"/>
</dbReference>
<dbReference type="OrthoDB" id="9807407at2"/>
<feature type="domain" description="VOC" evidence="1">
    <location>
        <begin position="1"/>
        <end position="131"/>
    </location>
</feature>
<dbReference type="Pfam" id="PF00903">
    <property type="entry name" value="Glyoxalase"/>
    <property type="match status" value="1"/>
</dbReference>